<dbReference type="Proteomes" id="UP000824120">
    <property type="component" value="Chromosome 7"/>
</dbReference>
<keyword evidence="2" id="KW-1185">Reference proteome</keyword>
<comment type="caution">
    <text evidence="1">The sequence shown here is derived from an EMBL/GenBank/DDBJ whole genome shotgun (WGS) entry which is preliminary data.</text>
</comment>
<accession>A0A9J5Y6I7</accession>
<proteinExistence type="predicted"/>
<gene>
    <name evidence="1" type="ORF">H5410_035894</name>
</gene>
<evidence type="ECO:0000313" key="1">
    <source>
        <dbReference type="EMBL" id="KAG5594662.1"/>
    </source>
</evidence>
<reference evidence="1 2" key="1">
    <citation type="submission" date="2020-09" db="EMBL/GenBank/DDBJ databases">
        <title>De no assembly of potato wild relative species, Solanum commersonii.</title>
        <authorList>
            <person name="Cho K."/>
        </authorList>
    </citation>
    <scope>NUCLEOTIDE SEQUENCE [LARGE SCALE GENOMIC DNA]</scope>
    <source>
        <strain evidence="1">LZ3.2</strain>
        <tissue evidence="1">Leaf</tissue>
    </source>
</reference>
<name>A0A9J5Y6I7_SOLCO</name>
<protein>
    <submittedName>
        <fullName evidence="1">Uncharacterized protein</fullName>
    </submittedName>
</protein>
<dbReference type="EMBL" id="JACXVP010000007">
    <property type="protein sequence ID" value="KAG5594662.1"/>
    <property type="molecule type" value="Genomic_DNA"/>
</dbReference>
<evidence type="ECO:0000313" key="2">
    <source>
        <dbReference type="Proteomes" id="UP000824120"/>
    </source>
</evidence>
<sequence>MLVGITDQLHDPLFGIVHRRLALAFNIVCYTRLSLLMQGSIVYPKAEVVTHHHQRFSSLQYLLQMQVEAQQKYSDHTKDDSIFTHKGLII</sequence>
<organism evidence="1 2">
    <name type="scientific">Solanum commersonii</name>
    <name type="common">Commerson's wild potato</name>
    <name type="synonym">Commerson's nightshade</name>
    <dbReference type="NCBI Taxonomy" id="4109"/>
    <lineage>
        <taxon>Eukaryota</taxon>
        <taxon>Viridiplantae</taxon>
        <taxon>Streptophyta</taxon>
        <taxon>Embryophyta</taxon>
        <taxon>Tracheophyta</taxon>
        <taxon>Spermatophyta</taxon>
        <taxon>Magnoliopsida</taxon>
        <taxon>eudicotyledons</taxon>
        <taxon>Gunneridae</taxon>
        <taxon>Pentapetalae</taxon>
        <taxon>asterids</taxon>
        <taxon>lamiids</taxon>
        <taxon>Solanales</taxon>
        <taxon>Solanaceae</taxon>
        <taxon>Solanoideae</taxon>
        <taxon>Solaneae</taxon>
        <taxon>Solanum</taxon>
    </lineage>
</organism>
<dbReference type="AlphaFoldDB" id="A0A9J5Y6I7"/>